<accession>A0ABD0VEC7</accession>
<reference evidence="1 2" key="1">
    <citation type="journal article" date="2024" name="Plant Biotechnol. J.">
        <title>Dendrobium thyrsiflorum genome and its molecular insights into genes involved in important horticultural traits.</title>
        <authorList>
            <person name="Chen B."/>
            <person name="Wang J.Y."/>
            <person name="Zheng P.J."/>
            <person name="Li K.L."/>
            <person name="Liang Y.M."/>
            <person name="Chen X.F."/>
            <person name="Zhang C."/>
            <person name="Zhao X."/>
            <person name="He X."/>
            <person name="Zhang G.Q."/>
            <person name="Liu Z.J."/>
            <person name="Xu Q."/>
        </authorList>
    </citation>
    <scope>NUCLEOTIDE SEQUENCE [LARGE SCALE GENOMIC DNA]</scope>
    <source>
        <strain evidence="1">GZMU011</strain>
    </source>
</reference>
<proteinExistence type="predicted"/>
<dbReference type="AlphaFoldDB" id="A0ABD0VEC7"/>
<dbReference type="EMBL" id="JANQDX010000006">
    <property type="protein sequence ID" value="KAL0923384.1"/>
    <property type="molecule type" value="Genomic_DNA"/>
</dbReference>
<evidence type="ECO:0000313" key="2">
    <source>
        <dbReference type="Proteomes" id="UP001552299"/>
    </source>
</evidence>
<dbReference type="Proteomes" id="UP001552299">
    <property type="component" value="Unassembled WGS sequence"/>
</dbReference>
<sequence length="137" mass="15370">MRYATRWISPGRDRRCHRSAIAHAAPNLFCIPEDDDFHAYLIKSFKYFYACWWIVQTTVRPVSTVFLTVLMTIAAARASKPVVGSSMKIMEGLATNSTAIVSLFRCSADRPWAPGRPTMAFFRGSSSTKHMTSSTNI</sequence>
<organism evidence="1 2">
    <name type="scientific">Dendrobium thyrsiflorum</name>
    <name type="common">Pinecone-like raceme dendrobium</name>
    <name type="synonym">Orchid</name>
    <dbReference type="NCBI Taxonomy" id="117978"/>
    <lineage>
        <taxon>Eukaryota</taxon>
        <taxon>Viridiplantae</taxon>
        <taxon>Streptophyta</taxon>
        <taxon>Embryophyta</taxon>
        <taxon>Tracheophyta</taxon>
        <taxon>Spermatophyta</taxon>
        <taxon>Magnoliopsida</taxon>
        <taxon>Liliopsida</taxon>
        <taxon>Asparagales</taxon>
        <taxon>Orchidaceae</taxon>
        <taxon>Epidendroideae</taxon>
        <taxon>Malaxideae</taxon>
        <taxon>Dendrobiinae</taxon>
        <taxon>Dendrobium</taxon>
    </lineage>
</organism>
<keyword evidence="2" id="KW-1185">Reference proteome</keyword>
<comment type="caution">
    <text evidence="1">The sequence shown here is derived from an EMBL/GenBank/DDBJ whole genome shotgun (WGS) entry which is preliminary data.</text>
</comment>
<evidence type="ECO:0000313" key="1">
    <source>
        <dbReference type="EMBL" id="KAL0923384.1"/>
    </source>
</evidence>
<protein>
    <submittedName>
        <fullName evidence="1">Uncharacterized protein</fullName>
    </submittedName>
</protein>
<gene>
    <name evidence="1" type="ORF">M5K25_007438</name>
</gene>
<name>A0ABD0VEC7_DENTH</name>